<dbReference type="Pfam" id="PF07690">
    <property type="entry name" value="MFS_1"/>
    <property type="match status" value="1"/>
</dbReference>
<evidence type="ECO:0000256" key="8">
    <source>
        <dbReference type="SAM" id="Phobius"/>
    </source>
</evidence>
<comment type="caution">
    <text evidence="10">The sequence shown here is derived from an EMBL/GenBank/DDBJ whole genome shotgun (WGS) entry which is preliminary data.</text>
</comment>
<comment type="similarity">
    <text evidence="2">Belongs to the major facilitator superfamily.</text>
</comment>
<evidence type="ECO:0000256" key="6">
    <source>
        <dbReference type="ARBA" id="ARBA00023136"/>
    </source>
</evidence>
<feature type="transmembrane region" description="Helical" evidence="8">
    <location>
        <begin position="328"/>
        <end position="350"/>
    </location>
</feature>
<feature type="transmembrane region" description="Helical" evidence="8">
    <location>
        <begin position="167"/>
        <end position="190"/>
    </location>
</feature>
<feature type="transmembrane region" description="Helical" evidence="8">
    <location>
        <begin position="252"/>
        <end position="269"/>
    </location>
</feature>
<evidence type="ECO:0000256" key="1">
    <source>
        <dbReference type="ARBA" id="ARBA00004127"/>
    </source>
</evidence>
<keyword evidence="3" id="KW-0813">Transport</keyword>
<feature type="transmembrane region" description="Helical" evidence="8">
    <location>
        <begin position="538"/>
        <end position="558"/>
    </location>
</feature>
<feature type="transmembrane region" description="Helical" evidence="8">
    <location>
        <begin position="511"/>
        <end position="531"/>
    </location>
</feature>
<keyword evidence="5 8" id="KW-1133">Transmembrane helix</keyword>
<feature type="transmembrane region" description="Helical" evidence="8">
    <location>
        <begin position="210"/>
        <end position="231"/>
    </location>
</feature>
<dbReference type="SUPFAM" id="SSF103473">
    <property type="entry name" value="MFS general substrate transporter"/>
    <property type="match status" value="1"/>
</dbReference>
<keyword evidence="4 8" id="KW-0812">Transmembrane</keyword>
<evidence type="ECO:0000256" key="5">
    <source>
        <dbReference type="ARBA" id="ARBA00022989"/>
    </source>
</evidence>
<sequence length="599" mass="64426">MSTTVITTPADYGQNLNGTGLRGRRFSVNPPLPQNLFASGRADSDESPSSQNESAIEEEDAQVQPAPLSIDLPPNDFARAIPSLPAPMSNAHISSYSTNVYIPRHQNGSGTLQGPISGPPTPYVATPASEFPPSTPVDRSGSIIHLIGGEPIPSPPPNQERVKRRLACAYFLFFLCGWGDGVTGTVLPYLKEYFNLSDILISTLWLGGTIGFFMGTFAVEPVMHSLGLYRISGAANRSLRPAWSQKDDQSRYLTLLLGCFVHSSFFVLMGSRSGFAAMFVAYATAALARAFWTASLNEFLASGPKAAMGYAYGLWGKFDSDSETHWSLIIYSGIGGVFAPLVCQTIIASGAPWQNFYYGSLVVAGINMLLVMYAFKPTQRELFTERKEALSNASPSIGSWNASSRRDSDDGVFSIRVVATSLRRRCSLKHLQNPKISADPKTVGYVTSGYAGGLSVGRLLWGYFSPKMSFTQQKHALTAFCLNSLTGIGLVMHITIWLVDSSLQNSVATAIIGLVYGPIWPGALTIISALLPKDMRMMVMAIFSAAGNLGSSIFPLVIGAMSGAKGIESMPYLAVPLAVSFLALWAIFPSKVPTRSSPN</sequence>
<accession>A0ABR2ZZR0</accession>
<feature type="transmembrane region" description="Helical" evidence="8">
    <location>
        <begin position="356"/>
        <end position="375"/>
    </location>
</feature>
<dbReference type="PROSITE" id="PS50850">
    <property type="entry name" value="MFS"/>
    <property type="match status" value="1"/>
</dbReference>
<evidence type="ECO:0000256" key="4">
    <source>
        <dbReference type="ARBA" id="ARBA00022692"/>
    </source>
</evidence>
<feature type="domain" description="Major facilitator superfamily (MFS) profile" evidence="9">
    <location>
        <begin position="360"/>
        <end position="599"/>
    </location>
</feature>
<organism evidence="10 11">
    <name type="scientific">Marasmius tenuissimus</name>
    <dbReference type="NCBI Taxonomy" id="585030"/>
    <lineage>
        <taxon>Eukaryota</taxon>
        <taxon>Fungi</taxon>
        <taxon>Dikarya</taxon>
        <taxon>Basidiomycota</taxon>
        <taxon>Agaricomycotina</taxon>
        <taxon>Agaricomycetes</taxon>
        <taxon>Agaricomycetidae</taxon>
        <taxon>Agaricales</taxon>
        <taxon>Marasmiineae</taxon>
        <taxon>Marasmiaceae</taxon>
        <taxon>Marasmius</taxon>
    </lineage>
</organism>
<dbReference type="PANTHER" id="PTHR23514:SF3">
    <property type="entry name" value="BYPASS OF STOP CODON PROTEIN 6"/>
    <property type="match status" value="1"/>
</dbReference>
<feature type="transmembrane region" description="Helical" evidence="8">
    <location>
        <begin position="275"/>
        <end position="292"/>
    </location>
</feature>
<name>A0ABR2ZZR0_9AGAR</name>
<dbReference type="PANTHER" id="PTHR23514">
    <property type="entry name" value="BYPASS OF STOP CODON PROTEIN 6"/>
    <property type="match status" value="1"/>
</dbReference>
<keyword evidence="6 8" id="KW-0472">Membrane</keyword>
<reference evidence="10 11" key="1">
    <citation type="submission" date="2024-05" db="EMBL/GenBank/DDBJ databases">
        <title>A draft genome resource for the thread blight pathogen Marasmius tenuissimus strain MS-2.</title>
        <authorList>
            <person name="Yulfo-Soto G.E."/>
            <person name="Baruah I.K."/>
            <person name="Amoako-Attah I."/>
            <person name="Bukari Y."/>
            <person name="Meinhardt L.W."/>
            <person name="Bailey B.A."/>
            <person name="Cohen S.P."/>
        </authorList>
    </citation>
    <scope>NUCLEOTIDE SEQUENCE [LARGE SCALE GENOMIC DNA]</scope>
    <source>
        <strain evidence="10 11">MS-2</strain>
    </source>
</reference>
<comment type="subcellular location">
    <subcellularLocation>
        <location evidence="1">Endomembrane system</location>
        <topology evidence="1">Multi-pass membrane protein</topology>
    </subcellularLocation>
</comment>
<dbReference type="InterPro" id="IPR020846">
    <property type="entry name" value="MFS_dom"/>
</dbReference>
<dbReference type="Proteomes" id="UP001437256">
    <property type="component" value="Unassembled WGS sequence"/>
</dbReference>
<evidence type="ECO:0000256" key="7">
    <source>
        <dbReference type="SAM" id="MobiDB-lite"/>
    </source>
</evidence>
<dbReference type="EMBL" id="JBBXMP010000034">
    <property type="protein sequence ID" value="KAL0066539.1"/>
    <property type="molecule type" value="Genomic_DNA"/>
</dbReference>
<proteinExistence type="inferred from homology"/>
<evidence type="ECO:0000256" key="3">
    <source>
        <dbReference type="ARBA" id="ARBA00022448"/>
    </source>
</evidence>
<feature type="transmembrane region" description="Helical" evidence="8">
    <location>
        <begin position="476"/>
        <end position="499"/>
    </location>
</feature>
<keyword evidence="11" id="KW-1185">Reference proteome</keyword>
<dbReference type="InterPro" id="IPR011701">
    <property type="entry name" value="MFS"/>
</dbReference>
<evidence type="ECO:0000256" key="2">
    <source>
        <dbReference type="ARBA" id="ARBA00008335"/>
    </source>
</evidence>
<evidence type="ECO:0000259" key="9">
    <source>
        <dbReference type="PROSITE" id="PS50850"/>
    </source>
</evidence>
<feature type="region of interest" description="Disordered" evidence="7">
    <location>
        <begin position="1"/>
        <end position="74"/>
    </location>
</feature>
<dbReference type="Gene3D" id="1.20.1250.20">
    <property type="entry name" value="MFS general substrate transporter like domains"/>
    <property type="match status" value="2"/>
</dbReference>
<dbReference type="InterPro" id="IPR036259">
    <property type="entry name" value="MFS_trans_sf"/>
</dbReference>
<evidence type="ECO:0000313" key="11">
    <source>
        <dbReference type="Proteomes" id="UP001437256"/>
    </source>
</evidence>
<evidence type="ECO:0000313" key="10">
    <source>
        <dbReference type="EMBL" id="KAL0066539.1"/>
    </source>
</evidence>
<gene>
    <name evidence="10" type="ORF">AAF712_006341</name>
</gene>
<protein>
    <recommendedName>
        <fullName evidence="9">Major facilitator superfamily (MFS) profile domain-containing protein</fullName>
    </recommendedName>
</protein>
<dbReference type="InterPro" id="IPR051788">
    <property type="entry name" value="MFS_Transporter"/>
</dbReference>
<feature type="transmembrane region" description="Helical" evidence="8">
    <location>
        <begin position="570"/>
        <end position="588"/>
    </location>
</feature>